<dbReference type="GO" id="GO:0005525">
    <property type="term" value="F:GTP binding"/>
    <property type="evidence" value="ECO:0007669"/>
    <property type="project" value="InterPro"/>
</dbReference>
<dbReference type="PANTHER" id="PTHR11561">
    <property type="entry name" value="PHOSPHOENOLPYRUVATE CARBOXYKINASE"/>
    <property type="match status" value="1"/>
</dbReference>
<evidence type="ECO:0000313" key="2">
    <source>
        <dbReference type="EMBL" id="MPN11662.1"/>
    </source>
</evidence>
<evidence type="ECO:0000259" key="1">
    <source>
        <dbReference type="Pfam" id="PF00821"/>
    </source>
</evidence>
<feature type="domain" description="Phosphoenolpyruvate carboxykinase C-terminal P-loop" evidence="1">
    <location>
        <begin position="1"/>
        <end position="84"/>
    </location>
</feature>
<proteinExistence type="predicted"/>
<dbReference type="InterPro" id="IPR035077">
    <property type="entry name" value="PEP_carboxykinase_GTP_C"/>
</dbReference>
<dbReference type="GO" id="GO:0033993">
    <property type="term" value="P:response to lipid"/>
    <property type="evidence" value="ECO:0007669"/>
    <property type="project" value="TreeGrafter"/>
</dbReference>
<dbReference type="AlphaFoldDB" id="A0A645FDX7"/>
<dbReference type="GO" id="GO:0071333">
    <property type="term" value="P:cellular response to glucose stimulus"/>
    <property type="evidence" value="ECO:0007669"/>
    <property type="project" value="TreeGrafter"/>
</dbReference>
<name>A0A645FDX7_9ZZZZ</name>
<dbReference type="EMBL" id="VSSQ01057897">
    <property type="protein sequence ID" value="MPN11662.1"/>
    <property type="molecule type" value="Genomic_DNA"/>
</dbReference>
<dbReference type="Gene3D" id="3.90.228.20">
    <property type="match status" value="1"/>
</dbReference>
<keyword evidence="2" id="KW-0456">Lyase</keyword>
<reference evidence="2" key="1">
    <citation type="submission" date="2019-08" db="EMBL/GenBank/DDBJ databases">
        <authorList>
            <person name="Kucharzyk K."/>
            <person name="Murdoch R.W."/>
            <person name="Higgins S."/>
            <person name="Loffler F."/>
        </authorList>
    </citation>
    <scope>NUCLEOTIDE SEQUENCE</scope>
</reference>
<dbReference type="PANTHER" id="PTHR11561:SF0">
    <property type="entry name" value="PHOSPHOENOLPYRUVATE CARBOXYKINASE [GTP]-RELATED"/>
    <property type="match status" value="1"/>
</dbReference>
<keyword evidence="2" id="KW-0808">Transferase</keyword>
<dbReference type="Pfam" id="PF00821">
    <property type="entry name" value="PEPCK_GTP"/>
    <property type="match status" value="1"/>
</dbReference>
<sequence length="88" mass="10160">MLKWIVERVNGKADAVKTAIGYMPKMEDLYLDGLNVSDASMKELFHLEKEEWLAEVESIKEHYANYGEKMPKALVEELKALEARVNEM</sequence>
<dbReference type="GO" id="GO:0005829">
    <property type="term" value="C:cytosol"/>
    <property type="evidence" value="ECO:0007669"/>
    <property type="project" value="TreeGrafter"/>
</dbReference>
<dbReference type="GO" id="GO:0046327">
    <property type="term" value="P:glycerol biosynthetic process from pyruvate"/>
    <property type="evidence" value="ECO:0007669"/>
    <property type="project" value="TreeGrafter"/>
</dbReference>
<dbReference type="SUPFAM" id="SSF53795">
    <property type="entry name" value="PEP carboxykinase-like"/>
    <property type="match status" value="1"/>
</dbReference>
<dbReference type="GO" id="GO:0004613">
    <property type="term" value="F:phosphoenolpyruvate carboxykinase (GTP) activity"/>
    <property type="evidence" value="ECO:0007669"/>
    <property type="project" value="UniProtKB-EC"/>
</dbReference>
<gene>
    <name evidence="2" type="primary">pckG_13</name>
    <name evidence="2" type="ORF">SDC9_158966</name>
</gene>
<dbReference type="GO" id="GO:0006107">
    <property type="term" value="P:oxaloacetate metabolic process"/>
    <property type="evidence" value="ECO:0007669"/>
    <property type="project" value="TreeGrafter"/>
</dbReference>
<dbReference type="GO" id="GO:0042594">
    <property type="term" value="P:response to starvation"/>
    <property type="evidence" value="ECO:0007669"/>
    <property type="project" value="TreeGrafter"/>
</dbReference>
<dbReference type="InterPro" id="IPR013035">
    <property type="entry name" value="PEP_carboxykinase_C"/>
</dbReference>
<dbReference type="GO" id="GO:0006094">
    <property type="term" value="P:gluconeogenesis"/>
    <property type="evidence" value="ECO:0007669"/>
    <property type="project" value="InterPro"/>
</dbReference>
<dbReference type="GO" id="GO:0016301">
    <property type="term" value="F:kinase activity"/>
    <property type="evidence" value="ECO:0007669"/>
    <property type="project" value="UniProtKB-KW"/>
</dbReference>
<keyword evidence="2" id="KW-0670">Pyruvate</keyword>
<protein>
    <submittedName>
        <fullName evidence="2">Phosphoenolpyruvate carboxykinase [GTP]</fullName>
        <ecNumber evidence="2">4.1.1.32</ecNumber>
    </submittedName>
</protein>
<dbReference type="GO" id="GO:0030145">
    <property type="term" value="F:manganese ion binding"/>
    <property type="evidence" value="ECO:0007669"/>
    <property type="project" value="TreeGrafter"/>
</dbReference>
<accession>A0A645FDX7</accession>
<dbReference type="GO" id="GO:0019543">
    <property type="term" value="P:propionate catabolic process"/>
    <property type="evidence" value="ECO:0007669"/>
    <property type="project" value="TreeGrafter"/>
</dbReference>
<dbReference type="EC" id="4.1.1.32" evidence="2"/>
<comment type="caution">
    <text evidence="2">The sequence shown here is derived from an EMBL/GenBank/DDBJ whole genome shotgun (WGS) entry which is preliminary data.</text>
</comment>
<keyword evidence="2" id="KW-0418">Kinase</keyword>
<organism evidence="2">
    <name type="scientific">bioreactor metagenome</name>
    <dbReference type="NCBI Taxonomy" id="1076179"/>
    <lineage>
        <taxon>unclassified sequences</taxon>
        <taxon>metagenomes</taxon>
        <taxon>ecological metagenomes</taxon>
    </lineage>
</organism>
<dbReference type="InterPro" id="IPR008209">
    <property type="entry name" value="PEP_carboxykinase_GTP"/>
</dbReference>